<evidence type="ECO:0000313" key="3">
    <source>
        <dbReference type="EMBL" id="KAG8470462.1"/>
    </source>
</evidence>
<organism evidence="3 4">
    <name type="scientific">Diacronema lutheri</name>
    <name type="common">Unicellular marine alga</name>
    <name type="synonym">Monochrysis lutheri</name>
    <dbReference type="NCBI Taxonomy" id="2081491"/>
    <lineage>
        <taxon>Eukaryota</taxon>
        <taxon>Haptista</taxon>
        <taxon>Haptophyta</taxon>
        <taxon>Pavlovophyceae</taxon>
        <taxon>Pavlovales</taxon>
        <taxon>Pavlovaceae</taxon>
        <taxon>Diacronema</taxon>
    </lineage>
</organism>
<protein>
    <recommendedName>
        <fullName evidence="5">Methyltransferase domain-containing protein</fullName>
    </recommendedName>
</protein>
<dbReference type="InterPro" id="IPR019410">
    <property type="entry name" value="Methyltransf_16"/>
</dbReference>
<feature type="compositionally biased region" description="Acidic residues" evidence="1">
    <location>
        <begin position="60"/>
        <end position="72"/>
    </location>
</feature>
<sequence length="347" mass="36681">MRLPRSVLCVAALAAVVAGHAAHPSRVAARPRLLAGRSAWSAVASADATSEPSSPGALEFDADFDDPDDEFSPEAGGSSDVLVPADPFCSDEVLISSPEAPTLRICRPSNDAVLEQLMAQFQREARAEPARFNQIMQARMEEAIRQRPRTWYWSLVWPSSVALCSWVARDAAAGPLVRGQRVLDLGSGIGVAGIGAVALGGAESVTLAEADARALDYAAHNAALNGIGARASFRRLDWTAPWPAELHGSFSAVMLSDVLYDADAAEPIARCAVAALRPGGIVILADQTDRPYDSLARREALCAALDLHGAPCAPGDDSRWSLTSSTDVSIEWEAKPHNVQIAVLSRG</sequence>
<dbReference type="SUPFAM" id="SSF53335">
    <property type="entry name" value="S-adenosyl-L-methionine-dependent methyltransferases"/>
    <property type="match status" value="1"/>
</dbReference>
<feature type="chain" id="PRO_5035259774" description="Methyltransferase domain-containing protein" evidence="2">
    <location>
        <begin position="22"/>
        <end position="347"/>
    </location>
</feature>
<proteinExistence type="predicted"/>
<comment type="caution">
    <text evidence="3">The sequence shown here is derived from an EMBL/GenBank/DDBJ whole genome shotgun (WGS) entry which is preliminary data.</text>
</comment>
<keyword evidence="2" id="KW-0732">Signal</keyword>
<dbReference type="Gene3D" id="3.40.50.150">
    <property type="entry name" value="Vaccinia Virus protein VP39"/>
    <property type="match status" value="1"/>
</dbReference>
<dbReference type="OrthoDB" id="10489574at2759"/>
<evidence type="ECO:0008006" key="5">
    <source>
        <dbReference type="Google" id="ProtNLM"/>
    </source>
</evidence>
<evidence type="ECO:0000313" key="4">
    <source>
        <dbReference type="Proteomes" id="UP000751190"/>
    </source>
</evidence>
<gene>
    <name evidence="3" type="ORF">KFE25_008883</name>
</gene>
<keyword evidence="4" id="KW-1185">Reference proteome</keyword>
<dbReference type="Proteomes" id="UP000751190">
    <property type="component" value="Unassembled WGS sequence"/>
</dbReference>
<dbReference type="PANTHER" id="PTHR14614:SF132">
    <property type="entry name" value="PROTEIN-LYSINE METHYLTRANSFERASE C42C1.13"/>
    <property type="match status" value="1"/>
</dbReference>
<dbReference type="CDD" id="cd02440">
    <property type="entry name" value="AdoMet_MTases"/>
    <property type="match status" value="1"/>
</dbReference>
<dbReference type="EMBL" id="JAGTXO010000001">
    <property type="protein sequence ID" value="KAG8470462.1"/>
    <property type="molecule type" value="Genomic_DNA"/>
</dbReference>
<reference evidence="3" key="1">
    <citation type="submission" date="2021-05" db="EMBL/GenBank/DDBJ databases">
        <title>The genome of the haptophyte Pavlova lutheri (Diacronema luteri, Pavlovales) - a model for lipid biosynthesis in eukaryotic algae.</title>
        <authorList>
            <person name="Hulatt C.J."/>
            <person name="Posewitz M.C."/>
        </authorList>
    </citation>
    <scope>NUCLEOTIDE SEQUENCE</scope>
    <source>
        <strain evidence="3">NIVA-4/92</strain>
    </source>
</reference>
<feature type="region of interest" description="Disordered" evidence="1">
    <location>
        <begin position="46"/>
        <end position="77"/>
    </location>
</feature>
<name>A0A8J5XXP8_DIALT</name>
<dbReference type="PANTHER" id="PTHR14614">
    <property type="entry name" value="HEPATOCELLULAR CARCINOMA-ASSOCIATED ANTIGEN"/>
    <property type="match status" value="1"/>
</dbReference>
<dbReference type="AlphaFoldDB" id="A0A8J5XXP8"/>
<accession>A0A8J5XXP8</accession>
<evidence type="ECO:0000256" key="2">
    <source>
        <dbReference type="SAM" id="SignalP"/>
    </source>
</evidence>
<dbReference type="InterPro" id="IPR029063">
    <property type="entry name" value="SAM-dependent_MTases_sf"/>
</dbReference>
<dbReference type="Pfam" id="PF10294">
    <property type="entry name" value="Methyltransf_16"/>
    <property type="match status" value="1"/>
</dbReference>
<feature type="signal peptide" evidence="2">
    <location>
        <begin position="1"/>
        <end position="21"/>
    </location>
</feature>
<evidence type="ECO:0000256" key="1">
    <source>
        <dbReference type="SAM" id="MobiDB-lite"/>
    </source>
</evidence>